<dbReference type="InterPro" id="IPR036052">
    <property type="entry name" value="TrpB-like_PALP_sf"/>
</dbReference>
<dbReference type="NCBIfam" id="TIGR00260">
    <property type="entry name" value="thrC"/>
    <property type="match status" value="1"/>
</dbReference>
<keyword evidence="3" id="KW-0663">Pyridoxal phosphate</keyword>
<dbReference type="InterPro" id="IPR051166">
    <property type="entry name" value="Threonine_Synthase"/>
</dbReference>
<feature type="domain" description="Threonine synthase N-terminal" evidence="6">
    <location>
        <begin position="2"/>
        <end position="78"/>
    </location>
</feature>
<dbReference type="Gene3D" id="3.40.50.1100">
    <property type="match status" value="2"/>
</dbReference>
<dbReference type="Pfam" id="PF00291">
    <property type="entry name" value="PALP"/>
    <property type="match status" value="1"/>
</dbReference>
<comment type="similarity">
    <text evidence="2">Belongs to the threonine synthase family.</text>
</comment>
<keyword evidence="4 7" id="KW-0456">Lyase</keyword>
<organism evidence="7">
    <name type="scientific">hydrothermal vent metagenome</name>
    <dbReference type="NCBI Taxonomy" id="652676"/>
    <lineage>
        <taxon>unclassified sequences</taxon>
        <taxon>metagenomes</taxon>
        <taxon>ecological metagenomes</taxon>
    </lineage>
</organism>
<dbReference type="InterPro" id="IPR001926">
    <property type="entry name" value="TrpB-like_PALP"/>
</dbReference>
<name>A0A3B0UIN4_9ZZZZ</name>
<dbReference type="Pfam" id="PF14821">
    <property type="entry name" value="Thr_synth_N"/>
    <property type="match status" value="1"/>
</dbReference>
<sequence length="429" mass="48166">MKYYSTNHKSENTSFKNAVLQSMAGDKGLYFPERIPALSNTFYERLPGMSLSEIGFHFLKPYVDGALPDGELKDIMEDVFSFDIPLVEVEPDKFALELFHGPTLAFKDVGARTLARFLSKFSATRRTTILVATSGDTGSAVAHGFFDMPNIDVVVLYPKDKVSKLQEKQFTTLGRNIMALEVNGTFDDCQRMVKAAFIDGELKKRMLLSSANSINIARLLPQAIYYFYAYGQLKSREKPVVISVPTGNLGNLTAGLLAKKSGLPVAFFVASGNRNNVFQQYLETGIFRPRPSVPTLSNAMDVGDPSNLVRIQELYNHSFAVAERDIKPYHFSDEQTRRAIADIYKQTHYILDPHGAVAYLGLSSYMNEKNITGIFLETAHPAKFYKTVEQEIPVKVKIPQRLAKSLHLPKQSVEIGNRPEDLKRFLLER</sequence>
<evidence type="ECO:0000256" key="1">
    <source>
        <dbReference type="ARBA" id="ARBA00001933"/>
    </source>
</evidence>
<comment type="cofactor">
    <cofactor evidence="1">
        <name>pyridoxal 5'-phosphate</name>
        <dbReference type="ChEBI" id="CHEBI:597326"/>
    </cofactor>
</comment>
<gene>
    <name evidence="7" type="ORF">MNBD_BACTEROID07-620</name>
</gene>
<dbReference type="PANTHER" id="PTHR42690">
    <property type="entry name" value="THREONINE SYNTHASE FAMILY MEMBER"/>
    <property type="match status" value="1"/>
</dbReference>
<dbReference type="AlphaFoldDB" id="A0A3B0UIN4"/>
<reference evidence="7" key="1">
    <citation type="submission" date="2018-06" db="EMBL/GenBank/DDBJ databases">
        <authorList>
            <person name="Zhirakovskaya E."/>
        </authorList>
    </citation>
    <scope>NUCLEOTIDE SEQUENCE</scope>
</reference>
<dbReference type="InterPro" id="IPR004450">
    <property type="entry name" value="Thr_synthase-like"/>
</dbReference>
<dbReference type="EC" id="4.2.3.1" evidence="7"/>
<accession>A0A3B0UIN4</accession>
<dbReference type="InterPro" id="IPR037158">
    <property type="entry name" value="Thr_synth_N_sf"/>
</dbReference>
<evidence type="ECO:0000259" key="6">
    <source>
        <dbReference type="Pfam" id="PF14821"/>
    </source>
</evidence>
<evidence type="ECO:0000313" key="7">
    <source>
        <dbReference type="EMBL" id="VAW28970.1"/>
    </source>
</evidence>
<evidence type="ECO:0000259" key="5">
    <source>
        <dbReference type="Pfam" id="PF00291"/>
    </source>
</evidence>
<dbReference type="FunFam" id="3.40.50.1100:FF:000022">
    <property type="entry name" value="Threonine synthase"/>
    <property type="match status" value="1"/>
</dbReference>
<evidence type="ECO:0000256" key="4">
    <source>
        <dbReference type="ARBA" id="ARBA00023239"/>
    </source>
</evidence>
<proteinExistence type="inferred from homology"/>
<evidence type="ECO:0000256" key="3">
    <source>
        <dbReference type="ARBA" id="ARBA00022898"/>
    </source>
</evidence>
<protein>
    <submittedName>
        <fullName evidence="7">Threonine synthase</fullName>
        <ecNumber evidence="7">4.2.3.1</ecNumber>
    </submittedName>
</protein>
<dbReference type="Gene3D" id="3.90.1380.10">
    <property type="entry name" value="Threonine synthase, N-terminal domain"/>
    <property type="match status" value="1"/>
</dbReference>
<feature type="domain" description="Tryptophan synthase beta chain-like PALP" evidence="5">
    <location>
        <begin position="96"/>
        <end position="364"/>
    </location>
</feature>
<dbReference type="EMBL" id="UOET01000303">
    <property type="protein sequence ID" value="VAW28970.1"/>
    <property type="molecule type" value="Genomic_DNA"/>
</dbReference>
<dbReference type="InterPro" id="IPR029144">
    <property type="entry name" value="Thr_synth_N"/>
</dbReference>
<dbReference type="SUPFAM" id="SSF53686">
    <property type="entry name" value="Tryptophan synthase beta subunit-like PLP-dependent enzymes"/>
    <property type="match status" value="1"/>
</dbReference>
<evidence type="ECO:0000256" key="2">
    <source>
        <dbReference type="ARBA" id="ARBA00005517"/>
    </source>
</evidence>
<dbReference type="GO" id="GO:0004795">
    <property type="term" value="F:threonine synthase activity"/>
    <property type="evidence" value="ECO:0007669"/>
    <property type="project" value="UniProtKB-EC"/>
</dbReference>
<dbReference type="PANTHER" id="PTHR42690:SF1">
    <property type="entry name" value="THREONINE SYNTHASE-LIKE 2"/>
    <property type="match status" value="1"/>
</dbReference>